<name>A0A4P7QCX3_9CORY</name>
<evidence type="ECO:0000313" key="2">
    <source>
        <dbReference type="Proteomes" id="UP000296352"/>
    </source>
</evidence>
<dbReference type="InterPro" id="IPR029063">
    <property type="entry name" value="SAM-dependent_MTases_sf"/>
</dbReference>
<dbReference type="SUPFAM" id="SSF53335">
    <property type="entry name" value="S-adenosyl-L-methionine-dependent methyltransferases"/>
    <property type="match status" value="1"/>
</dbReference>
<evidence type="ECO:0000313" key="1">
    <source>
        <dbReference type="EMBL" id="QCB27411.1"/>
    </source>
</evidence>
<gene>
    <name evidence="1" type="ORF">CENDO_00505</name>
</gene>
<organism evidence="1 2">
    <name type="scientific">Corynebacterium endometrii</name>
    <dbReference type="NCBI Taxonomy" id="2488819"/>
    <lineage>
        <taxon>Bacteria</taxon>
        <taxon>Bacillati</taxon>
        <taxon>Actinomycetota</taxon>
        <taxon>Actinomycetes</taxon>
        <taxon>Mycobacteriales</taxon>
        <taxon>Corynebacteriaceae</taxon>
        <taxon>Corynebacterium</taxon>
    </lineage>
</organism>
<sequence>MPPSAQRRATGAFYTPPFWAAQAHAHLDRALPGWREWTVWDPACGTGNLVQNLEAPRLLLSTLDAADLASAPGAKAAAQYDFLSGDPVPAPVDAELKAAAREGRPVLFLMNPPYASSANQDSSHKAGATINATGRAMRGLGPAAQQLYTQFLFRIMQLQEEYGWSRVAIGMFSSARFMGWPKFMGRFSERFGFVDGFYFNASAFEDVANTWAIAWTVWDSAHVPAPTMRLELRAPDGRALGTKNIHPVERPLSAWLKEATSRAPRKAEPYVRLSGATRVNTSANPRGFLTQDAFGYLHNNSDSVEHSAKYVGLYSTAFGSANGVPVTPANFERACVVFAARKATVPPPALQWMTGHDTYQAPGRLPRDFVSDCVVYALCSRSGSQQSGLRGVKYAGHALDVHNEFFWQGETFVARWLAGRTLSEEARRVLALLDQLVSLTPHCVADAGFRQRLPHAPQSWLADYSRAFTALDERVHRQVIDLGFLPSSISLL</sequence>
<protein>
    <submittedName>
        <fullName evidence="1">Uncharacterized protein</fullName>
    </submittedName>
</protein>
<dbReference type="RefSeq" id="WP_136140291.1">
    <property type="nucleotide sequence ID" value="NZ_CP039247.1"/>
</dbReference>
<accession>A0A4P7QCX3</accession>
<keyword evidence="2" id="KW-1185">Reference proteome</keyword>
<dbReference type="KEGG" id="cee:CENDO_00505"/>
<proteinExistence type="predicted"/>
<dbReference type="OrthoDB" id="399884at2"/>
<dbReference type="AlphaFoldDB" id="A0A4P7QCX3"/>
<reference evidence="1 2" key="1">
    <citation type="submission" date="2019-04" db="EMBL/GenBank/DDBJ databases">
        <title>Corynebacterium endometrii sp. nov., isolated from the uterus of a cow with endometritis.</title>
        <authorList>
            <person name="Ballas P."/>
            <person name="Ruckert C."/>
            <person name="Wagener K."/>
            <person name="Drillich M."/>
            <person name="Kaempfer P."/>
            <person name="Busse H.-J."/>
            <person name="Ehling-Schulz M."/>
        </authorList>
    </citation>
    <scope>NUCLEOTIDE SEQUENCE [LARGE SCALE GENOMIC DNA]</scope>
    <source>
        <strain evidence="1 2">LMM-1653</strain>
    </source>
</reference>
<dbReference type="EMBL" id="CP039247">
    <property type="protein sequence ID" value="QCB27411.1"/>
    <property type="molecule type" value="Genomic_DNA"/>
</dbReference>
<dbReference type="Proteomes" id="UP000296352">
    <property type="component" value="Chromosome"/>
</dbReference>
<dbReference type="Gene3D" id="3.40.50.150">
    <property type="entry name" value="Vaccinia Virus protein VP39"/>
    <property type="match status" value="1"/>
</dbReference>